<name>A0A8D2IKG3_VARKO</name>
<evidence type="ECO:0000256" key="2">
    <source>
        <dbReference type="ARBA" id="ARBA00004496"/>
    </source>
</evidence>
<dbReference type="EC" id="2.3.2.27" evidence="4"/>
<dbReference type="FunFam" id="3.10.110.10:FF:000052">
    <property type="entry name" value="Putative e3 ubiquitin-protein ligase rnf25"/>
    <property type="match status" value="1"/>
</dbReference>
<feature type="region of interest" description="Disordered" evidence="15">
    <location>
        <begin position="268"/>
        <end position="342"/>
    </location>
</feature>
<feature type="domain" description="RING-type" evidence="16">
    <location>
        <begin position="137"/>
        <end position="202"/>
    </location>
</feature>
<dbReference type="GO" id="GO:0016567">
    <property type="term" value="P:protein ubiquitination"/>
    <property type="evidence" value="ECO:0007669"/>
    <property type="project" value="TreeGrafter"/>
</dbReference>
<dbReference type="GeneID" id="123027486"/>
<evidence type="ECO:0000256" key="5">
    <source>
        <dbReference type="ARBA" id="ARBA00022490"/>
    </source>
</evidence>
<comment type="subcellular location">
    <subcellularLocation>
        <location evidence="2">Cytoplasm</location>
    </subcellularLocation>
</comment>
<evidence type="ECO:0000256" key="11">
    <source>
        <dbReference type="ARBA" id="ARBA00060737"/>
    </source>
</evidence>
<evidence type="ECO:0000256" key="12">
    <source>
        <dbReference type="ARBA" id="ARBA00067354"/>
    </source>
</evidence>
<dbReference type="Ensembl" id="ENSVKKT00000001769.1">
    <property type="protein sequence ID" value="ENSVKKP00000001712.1"/>
    <property type="gene ID" value="ENSVKKG00000001409.1"/>
</dbReference>
<dbReference type="SMART" id="SM00591">
    <property type="entry name" value="RWD"/>
    <property type="match status" value="1"/>
</dbReference>
<keyword evidence="6" id="KW-0808">Transferase</keyword>
<dbReference type="GO" id="GO:0005634">
    <property type="term" value="C:nucleus"/>
    <property type="evidence" value="ECO:0007669"/>
    <property type="project" value="TreeGrafter"/>
</dbReference>
<dbReference type="GO" id="GO:0008270">
    <property type="term" value="F:zinc ion binding"/>
    <property type="evidence" value="ECO:0007669"/>
    <property type="project" value="UniProtKB-KW"/>
</dbReference>
<dbReference type="AlphaFoldDB" id="A0A8D2IKG3"/>
<keyword evidence="5" id="KW-0963">Cytoplasm</keyword>
<reference evidence="18" key="2">
    <citation type="submission" date="2025-09" db="UniProtKB">
        <authorList>
            <consortium name="Ensembl"/>
        </authorList>
    </citation>
    <scope>IDENTIFICATION</scope>
</reference>
<comment type="catalytic activity">
    <reaction evidence="1">
        <text>S-ubiquitinyl-[E2 ubiquitin-conjugating enzyme]-L-cysteine + [acceptor protein]-L-lysine = [E2 ubiquitin-conjugating enzyme]-L-cysteine + N(6)-ubiquitinyl-[acceptor protein]-L-lysine.</text>
        <dbReference type="EC" id="2.3.2.27"/>
    </reaction>
</comment>
<dbReference type="InterPro" id="IPR001841">
    <property type="entry name" value="Znf_RING"/>
</dbReference>
<feature type="domain" description="RWD" evidence="17">
    <location>
        <begin position="20"/>
        <end position="130"/>
    </location>
</feature>
<dbReference type="Proteomes" id="UP000694545">
    <property type="component" value="Unplaced"/>
</dbReference>
<dbReference type="Pfam" id="PF17123">
    <property type="entry name" value="zf-RING_11"/>
    <property type="match status" value="1"/>
</dbReference>
<organism evidence="18 19">
    <name type="scientific">Varanus komodoensis</name>
    <name type="common">Komodo dragon</name>
    <dbReference type="NCBI Taxonomy" id="61221"/>
    <lineage>
        <taxon>Eukaryota</taxon>
        <taxon>Metazoa</taxon>
        <taxon>Chordata</taxon>
        <taxon>Craniata</taxon>
        <taxon>Vertebrata</taxon>
        <taxon>Euteleostomi</taxon>
        <taxon>Lepidosauria</taxon>
        <taxon>Squamata</taxon>
        <taxon>Bifurcata</taxon>
        <taxon>Unidentata</taxon>
        <taxon>Episquamata</taxon>
        <taxon>Toxicofera</taxon>
        <taxon>Anguimorpha</taxon>
        <taxon>Paleoanguimorpha</taxon>
        <taxon>Varanoidea</taxon>
        <taxon>Varanidae</taxon>
        <taxon>Varanus</taxon>
    </lineage>
</organism>
<evidence type="ECO:0000256" key="3">
    <source>
        <dbReference type="ARBA" id="ARBA00004906"/>
    </source>
</evidence>
<dbReference type="Gene3D" id="3.10.110.10">
    <property type="entry name" value="Ubiquitin Conjugating Enzyme"/>
    <property type="match status" value="1"/>
</dbReference>
<dbReference type="Gene3D" id="3.30.40.10">
    <property type="entry name" value="Zinc/RING finger domain, C3HC4 (zinc finger)"/>
    <property type="match status" value="1"/>
</dbReference>
<dbReference type="CDD" id="cd16470">
    <property type="entry name" value="RING-H2_RNF25"/>
    <property type="match status" value="1"/>
</dbReference>
<dbReference type="SUPFAM" id="SSF54495">
    <property type="entry name" value="UBC-like"/>
    <property type="match status" value="1"/>
</dbReference>
<evidence type="ECO:0000256" key="10">
    <source>
        <dbReference type="ARBA" id="ARBA00022833"/>
    </source>
</evidence>
<feature type="region of interest" description="Disordered" evidence="15">
    <location>
        <begin position="362"/>
        <end position="382"/>
    </location>
</feature>
<keyword evidence="8 14" id="KW-0863">Zinc-finger</keyword>
<dbReference type="PROSITE" id="PS50089">
    <property type="entry name" value="ZF_RING_2"/>
    <property type="match status" value="1"/>
</dbReference>
<dbReference type="PANTHER" id="PTHR13198">
    <property type="entry name" value="RING FINGER PROTEIN 25"/>
    <property type="match status" value="1"/>
</dbReference>
<keyword evidence="7" id="KW-0479">Metal-binding</keyword>
<keyword evidence="19" id="KW-1185">Reference proteome</keyword>
<accession>A0A8D2IKG3</accession>
<dbReference type="CDD" id="cd23818">
    <property type="entry name" value="RWD_RNF25"/>
    <property type="match status" value="1"/>
</dbReference>
<dbReference type="GO" id="GO:0061630">
    <property type="term" value="F:ubiquitin protein ligase activity"/>
    <property type="evidence" value="ECO:0007669"/>
    <property type="project" value="UniProtKB-EC"/>
</dbReference>
<dbReference type="InterPro" id="IPR039133">
    <property type="entry name" value="RNF25"/>
</dbReference>
<dbReference type="RefSeq" id="XP_044294347.1">
    <property type="nucleotide sequence ID" value="XM_044438412.1"/>
</dbReference>
<dbReference type="CTD" id="64320"/>
<evidence type="ECO:0000313" key="19">
    <source>
        <dbReference type="Proteomes" id="UP000694545"/>
    </source>
</evidence>
<dbReference type="OrthoDB" id="432311at2759"/>
<dbReference type="InterPro" id="IPR006575">
    <property type="entry name" value="RWD_dom"/>
</dbReference>
<dbReference type="PANTHER" id="PTHR13198:SF4">
    <property type="entry name" value="E3 UBIQUITIN-PROTEIN LIGASE RNF25"/>
    <property type="match status" value="1"/>
</dbReference>
<dbReference type="InterPro" id="IPR013083">
    <property type="entry name" value="Znf_RING/FYVE/PHD"/>
</dbReference>
<dbReference type="OMA" id="WEPWEIS"/>
<comment type="pathway">
    <text evidence="3">Protein modification; protein ubiquitination.</text>
</comment>
<dbReference type="Pfam" id="PF05773">
    <property type="entry name" value="RWD"/>
    <property type="match status" value="1"/>
</dbReference>
<evidence type="ECO:0000259" key="16">
    <source>
        <dbReference type="PROSITE" id="PS50089"/>
    </source>
</evidence>
<evidence type="ECO:0000256" key="15">
    <source>
        <dbReference type="SAM" id="MobiDB-lite"/>
    </source>
</evidence>
<dbReference type="KEGG" id="vko:123027486"/>
<proteinExistence type="inferred from homology"/>
<evidence type="ECO:0000256" key="7">
    <source>
        <dbReference type="ARBA" id="ARBA00022723"/>
    </source>
</evidence>
<reference evidence="18" key="1">
    <citation type="submission" date="2025-08" db="UniProtKB">
        <authorList>
            <consortium name="Ensembl"/>
        </authorList>
    </citation>
    <scope>IDENTIFICATION</scope>
</reference>
<dbReference type="FunFam" id="3.30.40.10:FF:000215">
    <property type="entry name" value="E3 ubiquitin-protein ligase RNF25"/>
    <property type="match status" value="1"/>
</dbReference>
<dbReference type="SMART" id="SM00184">
    <property type="entry name" value="RING"/>
    <property type="match status" value="1"/>
</dbReference>
<evidence type="ECO:0000259" key="17">
    <source>
        <dbReference type="PROSITE" id="PS50908"/>
    </source>
</evidence>
<evidence type="ECO:0000313" key="18">
    <source>
        <dbReference type="Ensembl" id="ENSVKKP00000001712.1"/>
    </source>
</evidence>
<evidence type="ECO:0000256" key="9">
    <source>
        <dbReference type="ARBA" id="ARBA00022786"/>
    </source>
</evidence>
<evidence type="ECO:0000256" key="13">
    <source>
        <dbReference type="ARBA" id="ARBA00075535"/>
    </source>
</evidence>
<evidence type="ECO:0000256" key="14">
    <source>
        <dbReference type="PROSITE-ProRule" id="PRU00175"/>
    </source>
</evidence>
<comment type="similarity">
    <text evidence="11">Belongs to the RNF25 family.</text>
</comment>
<dbReference type="PROSITE" id="PS50908">
    <property type="entry name" value="RWD"/>
    <property type="match status" value="1"/>
</dbReference>
<protein>
    <recommendedName>
        <fullName evidence="12">E3 ubiquitin-protein ligase RNF25</fullName>
        <ecNumber evidence="4">2.3.2.27</ecNumber>
    </recommendedName>
    <alternativeName>
        <fullName evidence="13">RING finger protein 25</fullName>
    </alternativeName>
</protein>
<dbReference type="GO" id="GO:0005737">
    <property type="term" value="C:cytoplasm"/>
    <property type="evidence" value="ECO:0007669"/>
    <property type="project" value="UniProtKB-SubCell"/>
</dbReference>
<evidence type="ECO:0000256" key="6">
    <source>
        <dbReference type="ARBA" id="ARBA00022679"/>
    </source>
</evidence>
<dbReference type="SUPFAM" id="SSF57850">
    <property type="entry name" value="RING/U-box"/>
    <property type="match status" value="1"/>
</dbReference>
<evidence type="ECO:0000256" key="4">
    <source>
        <dbReference type="ARBA" id="ARBA00012483"/>
    </source>
</evidence>
<keyword evidence="9" id="KW-0833">Ubl conjugation pathway</keyword>
<feature type="region of interest" description="Disordered" evidence="15">
    <location>
        <begin position="431"/>
        <end position="508"/>
    </location>
</feature>
<keyword evidence="10" id="KW-0862">Zinc</keyword>
<evidence type="ECO:0000256" key="1">
    <source>
        <dbReference type="ARBA" id="ARBA00000900"/>
    </source>
</evidence>
<sequence length="508" mass="57683">MAAAGDVEESEEAVDWALTSEIEVLESIYLDELHVSKGNGRSVPCEISITLHPATAEDQDSQYVCFTLVLSVPPQYPKEVPKIAILNPRGLSDEQIQKISQTLQSVTEARLGTPMLYELIEKGKEILTDNNVPHGQCVICLYGFQENEAFTKTPCYHYFHSRCLASYTEHMEKEIRLQRKERTQPLTLMPTEDIEVQCPVCRKPLVYNLAVLQAAPLPQQPMEVYHPDTQTLLHREQLRLIYQRQQEKGGIIDPEAEKNRYFISLQKPSGATDHEGITTSESVTDAEELKPPTGTKYTQETGKAVPVKNEPEESGRPPITLHHHSKRERTREENPSLRGPGWQQHYKSLEISAESHLLTAEGESRAFTGRSNRRKGRGQWSCGKYNQDFQKSCNGDQVSSFTDKKGLCASSILHAKERTYMREEKNIVGKWAPMQKSQNGEEDNVEVSRIEHRGPAKWQGQHAMQDSRRWEKAKTRERGSYPKMPRGQGQSRPNSRRLPHSQETEGGS</sequence>
<evidence type="ECO:0000256" key="8">
    <source>
        <dbReference type="ARBA" id="ARBA00022771"/>
    </source>
</evidence>
<gene>
    <name evidence="18" type="primary">RNF25</name>
</gene>
<feature type="compositionally biased region" description="Basic and acidic residues" evidence="15">
    <location>
        <begin position="465"/>
        <end position="480"/>
    </location>
</feature>
<dbReference type="InterPro" id="IPR016135">
    <property type="entry name" value="UBQ-conjugating_enzyme/RWD"/>
</dbReference>